<feature type="transmembrane region" description="Helical" evidence="9">
    <location>
        <begin position="352"/>
        <end position="369"/>
    </location>
</feature>
<feature type="transmembrane region" description="Helical" evidence="9">
    <location>
        <begin position="291"/>
        <end position="316"/>
    </location>
</feature>
<dbReference type="Proteomes" id="UP000069620">
    <property type="component" value="Unassembled WGS sequence"/>
</dbReference>
<dbReference type="PANTHER" id="PTHR42770:SF16">
    <property type="entry name" value="AMINO ACID PERMEASE"/>
    <property type="match status" value="1"/>
</dbReference>
<gene>
    <name evidence="10" type="ORF">RMCB_6899</name>
</gene>
<proteinExistence type="inferred from homology"/>
<dbReference type="Gene3D" id="1.20.1740.10">
    <property type="entry name" value="Amino acid/polyamine transporter I"/>
    <property type="match status" value="1"/>
</dbReference>
<comment type="function">
    <text evidence="1">Probable amino-acid or metabolite transport protein.</text>
</comment>
<reference evidence="11" key="2">
    <citation type="submission" date="2016-02" db="EMBL/GenBank/DDBJ databases">
        <title>Draft genome sequence of five rapidly growing Mycobacterium species.</title>
        <authorList>
            <person name="Katahira K."/>
            <person name="Gotou Y."/>
            <person name="Iida K."/>
            <person name="Ogura Y."/>
            <person name="Hayashi T."/>
        </authorList>
    </citation>
    <scope>NUCLEOTIDE SEQUENCE [LARGE SCALE GENOMIC DNA]</scope>
    <source>
        <strain evidence="11">JCM15654</strain>
    </source>
</reference>
<dbReference type="PIRSF" id="PIRSF006060">
    <property type="entry name" value="AA_transporter"/>
    <property type="match status" value="1"/>
</dbReference>
<feature type="region of interest" description="Disordered" evidence="8">
    <location>
        <begin position="1"/>
        <end position="23"/>
    </location>
</feature>
<organism evidence="10 11">
    <name type="scientific">Mycolicibacterium brisbanense</name>
    <dbReference type="NCBI Taxonomy" id="146020"/>
    <lineage>
        <taxon>Bacteria</taxon>
        <taxon>Bacillati</taxon>
        <taxon>Actinomycetota</taxon>
        <taxon>Actinomycetes</taxon>
        <taxon>Mycobacteriales</taxon>
        <taxon>Mycobacteriaceae</taxon>
        <taxon>Mycolicibacterium</taxon>
    </lineage>
</organism>
<comment type="caution">
    <text evidence="10">The sequence shown here is derived from an EMBL/GenBank/DDBJ whole genome shotgun (WGS) entry which is preliminary data.</text>
</comment>
<evidence type="ECO:0000256" key="2">
    <source>
        <dbReference type="ARBA" id="ARBA00004651"/>
    </source>
</evidence>
<feature type="transmembrane region" description="Helical" evidence="9">
    <location>
        <begin position="452"/>
        <end position="472"/>
    </location>
</feature>
<dbReference type="InterPro" id="IPR050367">
    <property type="entry name" value="APC_superfamily"/>
</dbReference>
<evidence type="ECO:0000256" key="3">
    <source>
        <dbReference type="ARBA" id="ARBA00009523"/>
    </source>
</evidence>
<evidence type="ECO:0000256" key="9">
    <source>
        <dbReference type="SAM" id="Phobius"/>
    </source>
</evidence>
<feature type="transmembrane region" description="Helical" evidence="9">
    <location>
        <begin position="171"/>
        <end position="194"/>
    </location>
</feature>
<evidence type="ECO:0000313" key="11">
    <source>
        <dbReference type="Proteomes" id="UP000069620"/>
    </source>
</evidence>
<feature type="transmembrane region" description="Helical" evidence="9">
    <location>
        <begin position="103"/>
        <end position="127"/>
    </location>
</feature>
<dbReference type="RefSeq" id="WP_062832352.1">
    <property type="nucleotide sequence ID" value="NZ_BCSX01000064.1"/>
</dbReference>
<dbReference type="GO" id="GO:0022857">
    <property type="term" value="F:transmembrane transporter activity"/>
    <property type="evidence" value="ECO:0007669"/>
    <property type="project" value="InterPro"/>
</dbReference>
<dbReference type="AlphaFoldDB" id="A0A100W759"/>
<feature type="transmembrane region" description="Helical" evidence="9">
    <location>
        <begin position="416"/>
        <end position="440"/>
    </location>
</feature>
<protein>
    <submittedName>
        <fullName evidence="10">Putative permease</fullName>
    </submittedName>
</protein>
<reference evidence="11" key="1">
    <citation type="journal article" date="2016" name="Genome Announc.">
        <title>Draft Genome Sequences of Five Rapidly Growing Mycobacterium Species, M. thermoresistibile, M. fortuitum subsp. acetamidolyticum, M. canariasense, M. brisbanense, and M. novocastrense.</title>
        <authorList>
            <person name="Katahira K."/>
            <person name="Ogura Y."/>
            <person name="Gotoh Y."/>
            <person name="Hayashi T."/>
        </authorList>
    </citation>
    <scope>NUCLEOTIDE SEQUENCE [LARGE SCALE GENOMIC DNA]</scope>
    <source>
        <strain evidence="11">JCM15654</strain>
    </source>
</reference>
<feature type="transmembrane region" description="Helical" evidence="9">
    <location>
        <begin position="63"/>
        <end position="82"/>
    </location>
</feature>
<dbReference type="Pfam" id="PF13520">
    <property type="entry name" value="AA_permease_2"/>
    <property type="match status" value="1"/>
</dbReference>
<evidence type="ECO:0000256" key="1">
    <source>
        <dbReference type="ARBA" id="ARBA00002249"/>
    </source>
</evidence>
<name>A0A100W759_9MYCO</name>
<evidence type="ECO:0000256" key="6">
    <source>
        <dbReference type="ARBA" id="ARBA00022989"/>
    </source>
</evidence>
<keyword evidence="7 9" id="KW-0472">Membrane</keyword>
<evidence type="ECO:0000313" key="10">
    <source>
        <dbReference type="EMBL" id="GAS92803.1"/>
    </source>
</evidence>
<feature type="transmembrane region" description="Helical" evidence="9">
    <location>
        <begin position="147"/>
        <end position="164"/>
    </location>
</feature>
<comment type="similarity">
    <text evidence="3">Belongs to the amino acid-polyamine-organocation (APC) superfamily.</text>
</comment>
<evidence type="ECO:0000256" key="5">
    <source>
        <dbReference type="ARBA" id="ARBA00022692"/>
    </source>
</evidence>
<dbReference type="InterPro" id="IPR002293">
    <property type="entry name" value="AA/rel_permease1"/>
</dbReference>
<evidence type="ECO:0000256" key="7">
    <source>
        <dbReference type="ARBA" id="ARBA00023136"/>
    </source>
</evidence>
<accession>A0A100W759</accession>
<dbReference type="STRING" id="146020.RMCB_6899"/>
<dbReference type="PANTHER" id="PTHR42770">
    <property type="entry name" value="AMINO ACID TRANSPORTER-RELATED"/>
    <property type="match status" value="1"/>
</dbReference>
<keyword evidence="6 9" id="KW-1133">Transmembrane helix</keyword>
<dbReference type="EMBL" id="BCSX01000064">
    <property type="protein sequence ID" value="GAS92803.1"/>
    <property type="molecule type" value="Genomic_DNA"/>
</dbReference>
<evidence type="ECO:0000256" key="8">
    <source>
        <dbReference type="SAM" id="MobiDB-lite"/>
    </source>
</evidence>
<feature type="compositionally biased region" description="Polar residues" evidence="8">
    <location>
        <begin position="11"/>
        <end position="22"/>
    </location>
</feature>
<evidence type="ECO:0000256" key="4">
    <source>
        <dbReference type="ARBA" id="ARBA00022475"/>
    </source>
</evidence>
<comment type="subcellular location">
    <subcellularLocation>
        <location evidence="2">Cell membrane</location>
        <topology evidence="2">Multi-pass membrane protein</topology>
    </subcellularLocation>
</comment>
<feature type="transmembrane region" description="Helical" evidence="9">
    <location>
        <begin position="32"/>
        <end position="57"/>
    </location>
</feature>
<keyword evidence="11" id="KW-1185">Reference proteome</keyword>
<keyword evidence="5 9" id="KW-0812">Transmembrane</keyword>
<feature type="transmembrane region" description="Helical" evidence="9">
    <location>
        <begin position="248"/>
        <end position="271"/>
    </location>
</feature>
<feature type="transmembrane region" description="Helical" evidence="9">
    <location>
        <begin position="214"/>
        <end position="236"/>
    </location>
</feature>
<keyword evidence="4" id="KW-1003">Cell membrane</keyword>
<dbReference type="GO" id="GO:0005886">
    <property type="term" value="C:plasma membrane"/>
    <property type="evidence" value="ECO:0007669"/>
    <property type="project" value="UniProtKB-SubCell"/>
</dbReference>
<feature type="transmembrane region" description="Helical" evidence="9">
    <location>
        <begin position="381"/>
        <end position="404"/>
    </location>
</feature>
<sequence length="502" mass="52445">MSSDAAAASPRITTAQPDSGTELSGRMGATSLMLTVLAFSAPIAAVAGFIPFCIQFGGPGASFIFAVATVSLLLFAVGYVTMTKHLPRPGSFYAFITAGLGKVTGLGSAFLAVVSYVLMLGGCFPFIGMTLTELISSMGGPETPWWLWTIIAWTIVSVLCYFHIELSAKILSVAMVLEVTIVVIFNVAVLVHGGGPQGFALAPLNPASLSQGDVGIGLLFAIMIFLGFEATAVFRDEVRDPDTTIPRATYGAVAFVGVLYTVSCYLLTTAYGSNAVQAATDDPKMMFPSAIGHLAAGFFTQLTFMMIITSELAAAISVHNVASRYFYNLGRDKALPAFFAHVHLRHHSPARASVAVAIVVAALLIILGITHPEGEGLDAQLFGLATVGILTLMALVSFAVIVWFSRKGIPADANVFKCYVAPGLATITLGGTVVLSVLHFDLVVGGEPGQNLGLLIVLAASLVIGAGLALYFRSAKPRIFAGLGRADTGEAEAPDAVIPTRM</sequence>